<comment type="caution">
    <text evidence="2">The sequence shown here is derived from an EMBL/GenBank/DDBJ whole genome shotgun (WGS) entry which is preliminary data.</text>
</comment>
<gene>
    <name evidence="2" type="ORF">HaLaN_14681</name>
</gene>
<feature type="domain" description="PIH1 N-terminal" evidence="1">
    <location>
        <begin position="6"/>
        <end position="38"/>
    </location>
</feature>
<dbReference type="InterPro" id="IPR012981">
    <property type="entry name" value="PIH1_N"/>
</dbReference>
<keyword evidence="3" id="KW-1185">Reference proteome</keyword>
<reference evidence="2 3" key="1">
    <citation type="submission" date="2020-02" db="EMBL/GenBank/DDBJ databases">
        <title>Draft genome sequence of Haematococcus lacustris strain NIES-144.</title>
        <authorList>
            <person name="Morimoto D."/>
            <person name="Nakagawa S."/>
            <person name="Yoshida T."/>
            <person name="Sawayama S."/>
        </authorList>
    </citation>
    <scope>NUCLEOTIDE SEQUENCE [LARGE SCALE GENOMIC DNA]</scope>
    <source>
        <strain evidence="2 3">NIES-144</strain>
    </source>
</reference>
<sequence length="68" mass="7236">MLTHKRKFVVKTSDASGAKVFINMCGHDKVAAPGNWQGLQVPEEVQAALDNVDSLTDAQEMPEVAGPG</sequence>
<organism evidence="2 3">
    <name type="scientific">Haematococcus lacustris</name>
    <name type="common">Green alga</name>
    <name type="synonym">Haematococcus pluvialis</name>
    <dbReference type="NCBI Taxonomy" id="44745"/>
    <lineage>
        <taxon>Eukaryota</taxon>
        <taxon>Viridiplantae</taxon>
        <taxon>Chlorophyta</taxon>
        <taxon>core chlorophytes</taxon>
        <taxon>Chlorophyceae</taxon>
        <taxon>CS clade</taxon>
        <taxon>Chlamydomonadales</taxon>
        <taxon>Haematococcaceae</taxon>
        <taxon>Haematococcus</taxon>
    </lineage>
</organism>
<dbReference type="Pfam" id="PF08190">
    <property type="entry name" value="PIH1"/>
    <property type="match status" value="1"/>
</dbReference>
<dbReference type="Proteomes" id="UP000485058">
    <property type="component" value="Unassembled WGS sequence"/>
</dbReference>
<evidence type="ECO:0000313" key="2">
    <source>
        <dbReference type="EMBL" id="GFH17954.1"/>
    </source>
</evidence>
<dbReference type="EMBL" id="BLLF01001227">
    <property type="protein sequence ID" value="GFH17954.1"/>
    <property type="molecule type" value="Genomic_DNA"/>
</dbReference>
<protein>
    <submittedName>
        <fullName evidence="2">PIH1 domain-containing protein</fullName>
    </submittedName>
</protein>
<name>A0A699ZGD1_HAELA</name>
<dbReference type="AlphaFoldDB" id="A0A699ZGD1"/>
<evidence type="ECO:0000259" key="1">
    <source>
        <dbReference type="Pfam" id="PF08190"/>
    </source>
</evidence>
<evidence type="ECO:0000313" key="3">
    <source>
        <dbReference type="Proteomes" id="UP000485058"/>
    </source>
</evidence>
<proteinExistence type="predicted"/>
<accession>A0A699ZGD1</accession>